<keyword evidence="1" id="KW-0812">Transmembrane</keyword>
<protein>
    <submittedName>
        <fullName evidence="2">Uncharacterized protein</fullName>
    </submittedName>
</protein>
<gene>
    <name evidence="2" type="ORF">Q3M24_09260</name>
</gene>
<reference evidence="2" key="2">
    <citation type="submission" date="2024-06" db="EMBL/GenBank/DDBJ databases">
        <authorList>
            <person name="Plum-Jensen L.E."/>
            <person name="Schramm A."/>
            <person name="Marshall I.P.G."/>
        </authorList>
    </citation>
    <scope>NUCLEOTIDE SEQUENCE</scope>
    <source>
        <strain evidence="2">Rat1</strain>
    </source>
</reference>
<dbReference type="EMBL" id="CP159373">
    <property type="protein sequence ID" value="XCN74909.1"/>
    <property type="molecule type" value="Genomic_DNA"/>
</dbReference>
<feature type="transmembrane region" description="Helical" evidence="1">
    <location>
        <begin position="76"/>
        <end position="95"/>
    </location>
</feature>
<name>A0AAU8M1A9_9BACT</name>
<feature type="transmembrane region" description="Helical" evidence="1">
    <location>
        <begin position="127"/>
        <end position="146"/>
    </location>
</feature>
<sequence>MRYFTYIAEQSFKHLEDGQCLFYLGSPFSRPYIVPDVATESRLRGKLTWYHRIFLGTLIVSQPFLLPYLIQKTWMFFAFLAAVVALNSVVIRILFWTDLRNLSRRPNHVPLRTCYAAATAQHSENTLTLGFSVSLAFVVIAVPMLFFGPGPFVAGLTGIVFFGLCAIVWGYKLKRKRSANKLEKGLVESTHAGRDTL</sequence>
<feature type="transmembrane region" description="Helical" evidence="1">
    <location>
        <begin position="152"/>
        <end position="171"/>
    </location>
</feature>
<dbReference type="KEGG" id="eaj:Q3M24_09260"/>
<feature type="transmembrane region" description="Helical" evidence="1">
    <location>
        <begin position="49"/>
        <end position="70"/>
    </location>
</feature>
<evidence type="ECO:0000313" key="2">
    <source>
        <dbReference type="EMBL" id="XCN74909.1"/>
    </source>
</evidence>
<keyword evidence="1" id="KW-1133">Transmembrane helix</keyword>
<accession>A0AAU8M1A9</accession>
<keyword evidence="1" id="KW-0472">Membrane</keyword>
<organism evidence="2">
    <name type="scientific">Candidatus Electrothrix aestuarii</name>
    <dbReference type="NCBI Taxonomy" id="3062594"/>
    <lineage>
        <taxon>Bacteria</taxon>
        <taxon>Pseudomonadati</taxon>
        <taxon>Thermodesulfobacteriota</taxon>
        <taxon>Desulfobulbia</taxon>
        <taxon>Desulfobulbales</taxon>
        <taxon>Desulfobulbaceae</taxon>
        <taxon>Candidatus Electrothrix</taxon>
    </lineage>
</organism>
<dbReference type="AlphaFoldDB" id="A0AAU8M1A9"/>
<proteinExistence type="predicted"/>
<evidence type="ECO:0000256" key="1">
    <source>
        <dbReference type="SAM" id="Phobius"/>
    </source>
</evidence>
<reference evidence="2" key="1">
    <citation type="journal article" date="2024" name="Syst. Appl. Microbiol.">
        <title>First single-strain enrichments of Electrothrix cable bacteria, description of E. aestuarii sp. nov. and E. rattekaaiensis sp. nov., and proposal of a cable bacteria taxonomy following the rules of the SeqCode.</title>
        <authorList>
            <person name="Plum-Jensen L.E."/>
            <person name="Schramm A."/>
            <person name="Marshall I.P.G."/>
        </authorList>
    </citation>
    <scope>NUCLEOTIDE SEQUENCE</scope>
    <source>
        <strain evidence="2">Rat1</strain>
    </source>
</reference>